<dbReference type="InterPro" id="IPR018499">
    <property type="entry name" value="Tetraspanin/Peripherin"/>
</dbReference>
<dbReference type="Proteomes" id="UP000250321">
    <property type="component" value="Unassembled WGS sequence"/>
</dbReference>
<gene>
    <name evidence="7" type="ORF">Pyn_23433</name>
</gene>
<comment type="subcellular location">
    <subcellularLocation>
        <location evidence="1">Membrane</location>
        <topology evidence="1">Multi-pass membrane protein</topology>
    </subcellularLocation>
</comment>
<comment type="similarity">
    <text evidence="2">Belongs to the tetraspanin (TM4SF) family.</text>
</comment>
<accession>A0A314XLW5</accession>
<evidence type="ECO:0000256" key="5">
    <source>
        <dbReference type="ARBA" id="ARBA00023136"/>
    </source>
</evidence>
<evidence type="ECO:0000313" key="7">
    <source>
        <dbReference type="EMBL" id="PQP91777.1"/>
    </source>
</evidence>
<feature type="transmembrane region" description="Helical" evidence="6">
    <location>
        <begin position="7"/>
        <end position="27"/>
    </location>
</feature>
<dbReference type="Pfam" id="PF00335">
    <property type="entry name" value="Tetraspanin"/>
    <property type="match status" value="1"/>
</dbReference>
<keyword evidence="4 6" id="KW-1133">Transmembrane helix</keyword>
<name>A0A314XLW5_PRUYE</name>
<dbReference type="GO" id="GO:0009734">
    <property type="term" value="P:auxin-activated signaling pathway"/>
    <property type="evidence" value="ECO:0007669"/>
    <property type="project" value="InterPro"/>
</dbReference>
<feature type="transmembrane region" description="Helical" evidence="6">
    <location>
        <begin position="47"/>
        <end position="66"/>
    </location>
</feature>
<dbReference type="AlphaFoldDB" id="A0A314XLW5"/>
<evidence type="ECO:0000256" key="3">
    <source>
        <dbReference type="ARBA" id="ARBA00022692"/>
    </source>
</evidence>
<evidence type="ECO:0000256" key="2">
    <source>
        <dbReference type="ARBA" id="ARBA00006840"/>
    </source>
</evidence>
<keyword evidence="5 6" id="KW-0472">Membrane</keyword>
<evidence type="ECO:0000256" key="4">
    <source>
        <dbReference type="ARBA" id="ARBA00022989"/>
    </source>
</evidence>
<reference evidence="7 8" key="1">
    <citation type="submission" date="2018-02" db="EMBL/GenBank/DDBJ databases">
        <title>Draft genome of wild Prunus yedoensis var. nudiflora.</title>
        <authorList>
            <person name="Baek S."/>
            <person name="Kim J.-H."/>
            <person name="Choi K."/>
            <person name="Kim G.-B."/>
            <person name="Cho A."/>
            <person name="Jang H."/>
            <person name="Shin C.-H."/>
            <person name="Yu H.-J."/>
            <person name="Mun J.-H."/>
        </authorList>
    </citation>
    <scope>NUCLEOTIDE SEQUENCE [LARGE SCALE GENOMIC DNA]</scope>
    <source>
        <strain evidence="8">cv. Jeju island</strain>
        <tissue evidence="7">Leaf</tissue>
    </source>
</reference>
<protein>
    <submittedName>
        <fullName evidence="7">Tetraspanin-8-like</fullName>
    </submittedName>
</protein>
<dbReference type="EMBL" id="PJQY01002667">
    <property type="protein sequence ID" value="PQP91777.1"/>
    <property type="molecule type" value="Genomic_DNA"/>
</dbReference>
<dbReference type="InterPro" id="IPR044991">
    <property type="entry name" value="TET_plant"/>
</dbReference>
<sequence length="263" mass="30094">MKISNNLLGLLNILIFFVSIPIVYFGIIANKTHSGGECLDLLRKPFLVVGVFIMVMSIFGIIGGCCRVPWILWTYLAIMFLVMFAYFSIWIFAFFVTWKPGGGTEILGTGHKEFKLNRYTEWMQMRVQDEKNWKKIKHCLILGDYCPNLMPGNGTSLRDFNKVELAPVVSSCCKPSVECGFSYENPTVWKKKNNSASSNPDCKAWDNDRKVMCFNCESCKAGMLEQMIISWKAMHLFRTLMLGFLCFVYAVACCAFKNTREKF</sequence>
<feature type="transmembrane region" description="Helical" evidence="6">
    <location>
        <begin position="73"/>
        <end position="98"/>
    </location>
</feature>
<keyword evidence="3 6" id="KW-0812">Transmembrane</keyword>
<dbReference type="PANTHER" id="PTHR32191">
    <property type="entry name" value="TETRASPANIN-8-RELATED"/>
    <property type="match status" value="1"/>
</dbReference>
<proteinExistence type="inferred from homology"/>
<evidence type="ECO:0000313" key="8">
    <source>
        <dbReference type="Proteomes" id="UP000250321"/>
    </source>
</evidence>
<evidence type="ECO:0000256" key="6">
    <source>
        <dbReference type="SAM" id="Phobius"/>
    </source>
</evidence>
<comment type="caution">
    <text evidence="7">The sequence shown here is derived from an EMBL/GenBank/DDBJ whole genome shotgun (WGS) entry which is preliminary data.</text>
</comment>
<feature type="transmembrane region" description="Helical" evidence="6">
    <location>
        <begin position="236"/>
        <end position="256"/>
    </location>
</feature>
<keyword evidence="8" id="KW-1185">Reference proteome</keyword>
<dbReference type="OrthoDB" id="1140437at2759"/>
<evidence type="ECO:0000256" key="1">
    <source>
        <dbReference type="ARBA" id="ARBA00004141"/>
    </source>
</evidence>
<dbReference type="STRING" id="2094558.A0A314XLW5"/>
<organism evidence="7 8">
    <name type="scientific">Prunus yedoensis var. nudiflora</name>
    <dbReference type="NCBI Taxonomy" id="2094558"/>
    <lineage>
        <taxon>Eukaryota</taxon>
        <taxon>Viridiplantae</taxon>
        <taxon>Streptophyta</taxon>
        <taxon>Embryophyta</taxon>
        <taxon>Tracheophyta</taxon>
        <taxon>Spermatophyta</taxon>
        <taxon>Magnoliopsida</taxon>
        <taxon>eudicotyledons</taxon>
        <taxon>Gunneridae</taxon>
        <taxon>Pentapetalae</taxon>
        <taxon>rosids</taxon>
        <taxon>fabids</taxon>
        <taxon>Rosales</taxon>
        <taxon>Rosaceae</taxon>
        <taxon>Amygdaloideae</taxon>
        <taxon>Amygdaleae</taxon>
        <taxon>Prunus</taxon>
    </lineage>
</organism>
<dbReference type="GO" id="GO:0016020">
    <property type="term" value="C:membrane"/>
    <property type="evidence" value="ECO:0007669"/>
    <property type="project" value="UniProtKB-SubCell"/>
</dbReference>